<dbReference type="InterPro" id="IPR035965">
    <property type="entry name" value="PAS-like_dom_sf"/>
</dbReference>
<sequence length="806" mass="90086">MHAAGSHPIPFGSHEELAKILLREHQQQVFRETDRLFAWLLAAQWVFGFLLAVWVSPLTWAGLSSSLHPHIGISILLGGLIVSIPVLFAILLPGTVFARYSIAIGQMLMSALLVHLSGGRIETHFHVFGSLALLSFYRDWKVLMVASLVTAADHLLRGWYWPQSIYGILDSGLIRTGEHIGWIMFEDVFLVLNCVRSQREMWEIATRQAQLITVHAEIERQVETRTSELAEKTESLARSEERLRLMIEGTDVIVWEYDSRTDAFIYVSPCAVKLGYPLEDWYQPGFWKRSLHPDDRDAAVEYCLAETHGGRDHRIQYRMFSGQGATIWIEDLVSVSRAEHERHLLRGVMIDITERKMTEDRLRISRDELMDRTYDLMAAQETLNDQARELTQSAEEMSRLKDDAERANKAKSEFLANMSHEIRTPMTAILGYADLLLEEGDIAQAPPHRVTALQTILRNGEHLLTLINDILDLSKIEVGKLGVESIACSPRQLLADVESLMRLRAQEKSLSLHFEADRSLPETIESDPTRVRQILVNLVGNAIKFTDHGGVRIVARFERSELGRLTFDVIDTGAGMTSEQQQKLFRPFTQADTSTTRKFGGTGLGLTISKRLAEMLGGDVSILESTPGGGTTFRLVIEGVRELRTESRPVANGDQRKEAMITKVAAPAVNANKAILPEGCRILLAEDGPDNQRLISYILKKAGAEVTVVDNGRSATDEALTALAECRPFDVVLMDMQMPIMDGYAAATFLRELGYAGAIIALTAHAMSGDRQRCLAAGCDDYATKPLQREQLLAQIATLIREPVQR</sequence>
<comment type="catalytic activity">
    <reaction evidence="1">
        <text>ATP + protein L-histidine = ADP + protein N-phospho-L-histidine.</text>
        <dbReference type="EC" id="2.7.13.3"/>
    </reaction>
</comment>
<feature type="transmembrane region" description="Helical" evidence="14">
    <location>
        <begin position="97"/>
        <end position="116"/>
    </location>
</feature>
<dbReference type="InterPro" id="IPR001789">
    <property type="entry name" value="Sig_transdc_resp-reg_receiver"/>
</dbReference>
<evidence type="ECO:0000259" key="17">
    <source>
        <dbReference type="PROSITE" id="PS50113"/>
    </source>
</evidence>
<evidence type="ECO:0000256" key="11">
    <source>
        <dbReference type="ARBA" id="ARBA00023306"/>
    </source>
</evidence>
<keyword evidence="8" id="KW-0067">ATP-binding</keyword>
<feature type="coiled-coil region" evidence="13">
    <location>
        <begin position="376"/>
        <end position="417"/>
    </location>
</feature>
<evidence type="ECO:0000256" key="1">
    <source>
        <dbReference type="ARBA" id="ARBA00000085"/>
    </source>
</evidence>
<reference evidence="18 19" key="1">
    <citation type="submission" date="2019-02" db="EMBL/GenBank/DDBJ databases">
        <title>Deep-cultivation of Planctomycetes and their phenomic and genomic characterization uncovers novel biology.</title>
        <authorList>
            <person name="Wiegand S."/>
            <person name="Jogler M."/>
            <person name="Boedeker C."/>
            <person name="Pinto D."/>
            <person name="Vollmers J."/>
            <person name="Rivas-Marin E."/>
            <person name="Kohn T."/>
            <person name="Peeters S.H."/>
            <person name="Heuer A."/>
            <person name="Rast P."/>
            <person name="Oberbeckmann S."/>
            <person name="Bunk B."/>
            <person name="Jeske O."/>
            <person name="Meyerdierks A."/>
            <person name="Storesund J.E."/>
            <person name="Kallscheuer N."/>
            <person name="Luecker S."/>
            <person name="Lage O.M."/>
            <person name="Pohl T."/>
            <person name="Merkel B.J."/>
            <person name="Hornburger P."/>
            <person name="Mueller R.-W."/>
            <person name="Bruemmer F."/>
            <person name="Labrenz M."/>
            <person name="Spormann A.M."/>
            <person name="Op den Camp H."/>
            <person name="Overmann J."/>
            <person name="Amann R."/>
            <person name="Jetten M.S.M."/>
            <person name="Mascher T."/>
            <person name="Medema M.H."/>
            <person name="Devos D.P."/>
            <person name="Kaster A.-K."/>
            <person name="Ovreas L."/>
            <person name="Rohde M."/>
            <person name="Galperin M.Y."/>
            <person name="Jogler C."/>
        </authorList>
    </citation>
    <scope>NUCLEOTIDE SEQUENCE [LARGE SCALE GENOMIC DNA]</scope>
    <source>
        <strain evidence="18 19">ETA_A8</strain>
    </source>
</reference>
<evidence type="ECO:0000313" key="18">
    <source>
        <dbReference type="EMBL" id="QDU31203.1"/>
    </source>
</evidence>
<dbReference type="SUPFAM" id="SSF52172">
    <property type="entry name" value="CheY-like"/>
    <property type="match status" value="1"/>
</dbReference>
<dbReference type="EC" id="2.7.13.3" evidence="3"/>
<evidence type="ECO:0000256" key="3">
    <source>
        <dbReference type="ARBA" id="ARBA00012438"/>
    </source>
</evidence>
<dbReference type="KEGG" id="aagg:ETAA8_63560"/>
<dbReference type="InterPro" id="IPR000700">
    <property type="entry name" value="PAS-assoc_C"/>
</dbReference>
<gene>
    <name evidence="18" type="primary">luxQ_14</name>
    <name evidence="18" type="ORF">ETAA8_63560</name>
</gene>
<dbReference type="InterPro" id="IPR000014">
    <property type="entry name" value="PAS"/>
</dbReference>
<dbReference type="Pfam" id="PF02518">
    <property type="entry name" value="HATPase_c"/>
    <property type="match status" value="1"/>
</dbReference>
<name>A0A517YLV4_9BACT</name>
<dbReference type="InterPro" id="IPR004358">
    <property type="entry name" value="Sig_transdc_His_kin-like_C"/>
</dbReference>
<dbReference type="CDD" id="cd00130">
    <property type="entry name" value="PAS"/>
    <property type="match status" value="1"/>
</dbReference>
<dbReference type="SUPFAM" id="SSF55874">
    <property type="entry name" value="ATPase domain of HSP90 chaperone/DNA topoisomerase II/histidine kinase"/>
    <property type="match status" value="1"/>
</dbReference>
<accession>A0A517YLV4</accession>
<feature type="domain" description="Histidine kinase" evidence="15">
    <location>
        <begin position="417"/>
        <end position="641"/>
    </location>
</feature>
<dbReference type="SMART" id="SM00387">
    <property type="entry name" value="HATPase_c"/>
    <property type="match status" value="1"/>
</dbReference>
<dbReference type="SMART" id="SM00091">
    <property type="entry name" value="PAS"/>
    <property type="match status" value="1"/>
</dbReference>
<dbReference type="InterPro" id="IPR036097">
    <property type="entry name" value="HisK_dim/P_sf"/>
</dbReference>
<evidence type="ECO:0000256" key="12">
    <source>
        <dbReference type="PROSITE-ProRule" id="PRU00169"/>
    </source>
</evidence>
<proteinExistence type="predicted"/>
<evidence type="ECO:0000256" key="6">
    <source>
        <dbReference type="ARBA" id="ARBA00022741"/>
    </source>
</evidence>
<keyword evidence="14" id="KW-0812">Transmembrane</keyword>
<evidence type="ECO:0000256" key="10">
    <source>
        <dbReference type="ARBA" id="ARBA00023136"/>
    </source>
</evidence>
<dbReference type="Pfam" id="PF08447">
    <property type="entry name" value="PAS_3"/>
    <property type="match status" value="1"/>
</dbReference>
<dbReference type="CDD" id="cd00082">
    <property type="entry name" value="HisKA"/>
    <property type="match status" value="1"/>
</dbReference>
<dbReference type="Gene3D" id="1.10.287.130">
    <property type="match status" value="1"/>
</dbReference>
<evidence type="ECO:0000259" key="15">
    <source>
        <dbReference type="PROSITE" id="PS50109"/>
    </source>
</evidence>
<keyword evidence="6" id="KW-0547">Nucleotide-binding</keyword>
<evidence type="ECO:0000256" key="5">
    <source>
        <dbReference type="ARBA" id="ARBA00022679"/>
    </source>
</evidence>
<dbReference type="Pfam" id="PF00512">
    <property type="entry name" value="HisKA"/>
    <property type="match status" value="1"/>
</dbReference>
<keyword evidence="9" id="KW-0902">Two-component regulatory system</keyword>
<evidence type="ECO:0000256" key="7">
    <source>
        <dbReference type="ARBA" id="ARBA00022777"/>
    </source>
</evidence>
<feature type="transmembrane region" description="Helical" evidence="14">
    <location>
        <begin position="36"/>
        <end position="55"/>
    </location>
</feature>
<keyword evidence="4 12" id="KW-0597">Phosphoprotein</keyword>
<evidence type="ECO:0000256" key="2">
    <source>
        <dbReference type="ARBA" id="ARBA00004370"/>
    </source>
</evidence>
<keyword evidence="14" id="KW-1133">Transmembrane helix</keyword>
<dbReference type="PROSITE" id="PS50110">
    <property type="entry name" value="RESPONSE_REGULATORY"/>
    <property type="match status" value="1"/>
</dbReference>
<dbReference type="Gene3D" id="3.40.50.2300">
    <property type="match status" value="1"/>
</dbReference>
<dbReference type="Gene3D" id="3.30.450.20">
    <property type="entry name" value="PAS domain"/>
    <property type="match status" value="1"/>
</dbReference>
<keyword evidence="13" id="KW-0175">Coiled coil</keyword>
<dbReference type="RefSeq" id="WP_145097933.1">
    <property type="nucleotide sequence ID" value="NZ_CP036274.1"/>
</dbReference>
<feature type="modified residue" description="4-aspartylphosphate" evidence="12">
    <location>
        <position position="735"/>
    </location>
</feature>
<dbReference type="PRINTS" id="PR00344">
    <property type="entry name" value="BCTRLSENSOR"/>
</dbReference>
<dbReference type="EMBL" id="CP036274">
    <property type="protein sequence ID" value="QDU31203.1"/>
    <property type="molecule type" value="Genomic_DNA"/>
</dbReference>
<dbReference type="SMART" id="SM00388">
    <property type="entry name" value="HisKA"/>
    <property type="match status" value="1"/>
</dbReference>
<dbReference type="PROSITE" id="PS50109">
    <property type="entry name" value="HIS_KIN"/>
    <property type="match status" value="1"/>
</dbReference>
<dbReference type="FunFam" id="3.30.565.10:FF:000010">
    <property type="entry name" value="Sensor histidine kinase RcsC"/>
    <property type="match status" value="1"/>
</dbReference>
<dbReference type="PANTHER" id="PTHR45339:SF1">
    <property type="entry name" value="HYBRID SIGNAL TRANSDUCTION HISTIDINE KINASE J"/>
    <property type="match status" value="1"/>
</dbReference>
<keyword evidence="11" id="KW-0131">Cell cycle</keyword>
<dbReference type="InterPro" id="IPR005467">
    <property type="entry name" value="His_kinase_dom"/>
</dbReference>
<feature type="domain" description="Response regulatory" evidence="16">
    <location>
        <begin position="681"/>
        <end position="800"/>
    </location>
</feature>
<dbReference type="Gene3D" id="3.30.565.10">
    <property type="entry name" value="Histidine kinase-like ATPase, C-terminal domain"/>
    <property type="match status" value="1"/>
</dbReference>
<evidence type="ECO:0000256" key="4">
    <source>
        <dbReference type="ARBA" id="ARBA00022553"/>
    </source>
</evidence>
<evidence type="ECO:0000259" key="16">
    <source>
        <dbReference type="PROSITE" id="PS50110"/>
    </source>
</evidence>
<evidence type="ECO:0000256" key="9">
    <source>
        <dbReference type="ARBA" id="ARBA00023012"/>
    </source>
</evidence>
<dbReference type="InterPro" id="IPR003661">
    <property type="entry name" value="HisK_dim/P_dom"/>
</dbReference>
<dbReference type="PANTHER" id="PTHR45339">
    <property type="entry name" value="HYBRID SIGNAL TRANSDUCTION HISTIDINE KINASE J"/>
    <property type="match status" value="1"/>
</dbReference>
<dbReference type="CDD" id="cd16922">
    <property type="entry name" value="HATPase_EvgS-ArcB-TorS-like"/>
    <property type="match status" value="1"/>
</dbReference>
<evidence type="ECO:0000313" key="19">
    <source>
        <dbReference type="Proteomes" id="UP000315017"/>
    </source>
</evidence>
<keyword evidence="7 18" id="KW-0418">Kinase</keyword>
<keyword evidence="10 14" id="KW-0472">Membrane</keyword>
<dbReference type="InterPro" id="IPR011006">
    <property type="entry name" value="CheY-like_superfamily"/>
</dbReference>
<evidence type="ECO:0000256" key="13">
    <source>
        <dbReference type="SAM" id="Coils"/>
    </source>
</evidence>
<dbReference type="InterPro" id="IPR013655">
    <property type="entry name" value="PAS_fold_3"/>
</dbReference>
<dbReference type="CDD" id="cd17546">
    <property type="entry name" value="REC_hyHK_CKI1_RcsC-like"/>
    <property type="match status" value="1"/>
</dbReference>
<dbReference type="AlphaFoldDB" id="A0A517YLV4"/>
<dbReference type="SUPFAM" id="SSF47384">
    <property type="entry name" value="Homodimeric domain of signal transducing histidine kinase"/>
    <property type="match status" value="1"/>
</dbReference>
<keyword evidence="19" id="KW-1185">Reference proteome</keyword>
<dbReference type="SMART" id="SM00448">
    <property type="entry name" value="REC"/>
    <property type="match status" value="1"/>
</dbReference>
<keyword evidence="5 18" id="KW-0808">Transferase</keyword>
<dbReference type="PROSITE" id="PS50113">
    <property type="entry name" value="PAC"/>
    <property type="match status" value="1"/>
</dbReference>
<feature type="domain" description="PAC" evidence="17">
    <location>
        <begin position="313"/>
        <end position="364"/>
    </location>
</feature>
<feature type="transmembrane region" description="Helical" evidence="14">
    <location>
        <begin position="67"/>
        <end position="90"/>
    </location>
</feature>
<dbReference type="SUPFAM" id="SSF55785">
    <property type="entry name" value="PYP-like sensor domain (PAS domain)"/>
    <property type="match status" value="1"/>
</dbReference>
<dbReference type="Pfam" id="PF00072">
    <property type="entry name" value="Response_reg"/>
    <property type="match status" value="1"/>
</dbReference>
<dbReference type="NCBIfam" id="TIGR00229">
    <property type="entry name" value="sensory_box"/>
    <property type="match status" value="1"/>
</dbReference>
<dbReference type="Proteomes" id="UP000315017">
    <property type="component" value="Chromosome"/>
</dbReference>
<dbReference type="GO" id="GO:0000155">
    <property type="term" value="F:phosphorelay sensor kinase activity"/>
    <property type="evidence" value="ECO:0007669"/>
    <property type="project" value="InterPro"/>
</dbReference>
<evidence type="ECO:0000256" key="14">
    <source>
        <dbReference type="SAM" id="Phobius"/>
    </source>
</evidence>
<dbReference type="InterPro" id="IPR036890">
    <property type="entry name" value="HATPase_C_sf"/>
</dbReference>
<evidence type="ECO:0000256" key="8">
    <source>
        <dbReference type="ARBA" id="ARBA00022840"/>
    </source>
</evidence>
<dbReference type="InterPro" id="IPR003594">
    <property type="entry name" value="HATPase_dom"/>
</dbReference>
<comment type="subcellular location">
    <subcellularLocation>
        <location evidence="2">Membrane</location>
    </subcellularLocation>
</comment>
<protein>
    <recommendedName>
        <fullName evidence="3">histidine kinase</fullName>
        <ecNumber evidence="3">2.7.13.3</ecNumber>
    </recommendedName>
</protein>
<dbReference type="OrthoDB" id="229369at2"/>
<dbReference type="GO" id="GO:0016020">
    <property type="term" value="C:membrane"/>
    <property type="evidence" value="ECO:0007669"/>
    <property type="project" value="UniProtKB-SubCell"/>
</dbReference>
<dbReference type="FunFam" id="1.10.287.130:FF:000038">
    <property type="entry name" value="Sensory transduction histidine kinase"/>
    <property type="match status" value="1"/>
</dbReference>
<organism evidence="18 19">
    <name type="scientific">Anatilimnocola aggregata</name>
    <dbReference type="NCBI Taxonomy" id="2528021"/>
    <lineage>
        <taxon>Bacteria</taxon>
        <taxon>Pseudomonadati</taxon>
        <taxon>Planctomycetota</taxon>
        <taxon>Planctomycetia</taxon>
        <taxon>Pirellulales</taxon>
        <taxon>Pirellulaceae</taxon>
        <taxon>Anatilimnocola</taxon>
    </lineage>
</organism>
<dbReference type="GO" id="GO:0005524">
    <property type="term" value="F:ATP binding"/>
    <property type="evidence" value="ECO:0007669"/>
    <property type="project" value="UniProtKB-KW"/>
</dbReference>